<evidence type="ECO:0000256" key="4">
    <source>
        <dbReference type="ARBA" id="ARBA00022605"/>
    </source>
</evidence>
<dbReference type="NCBIfam" id="NF001377">
    <property type="entry name" value="PRK00278.2-4"/>
    <property type="match status" value="1"/>
</dbReference>
<keyword evidence="11" id="KW-1185">Reference proteome</keyword>
<dbReference type="GO" id="GO:0004640">
    <property type="term" value="F:phosphoribosylanthranilate isomerase activity"/>
    <property type="evidence" value="ECO:0007669"/>
    <property type="project" value="TreeGrafter"/>
</dbReference>
<accession>B6YR32</accession>
<dbReference type="STRING" id="511995.CFPG_391"/>
<dbReference type="RefSeq" id="WP_012573415.1">
    <property type="nucleotide sequence ID" value="NC_011565.1"/>
</dbReference>
<keyword evidence="8" id="KW-0456">Lyase</keyword>
<name>B6YR32_AZOPC</name>
<dbReference type="SUPFAM" id="SSF51366">
    <property type="entry name" value="Ribulose-phoshate binding barrel"/>
    <property type="match status" value="1"/>
</dbReference>
<dbReference type="EMBL" id="AP010656">
    <property type="protein sequence ID" value="BAG83654.1"/>
    <property type="molecule type" value="Genomic_DNA"/>
</dbReference>
<evidence type="ECO:0000256" key="3">
    <source>
        <dbReference type="ARBA" id="ARBA00012362"/>
    </source>
</evidence>
<dbReference type="PANTHER" id="PTHR22854">
    <property type="entry name" value="TRYPTOPHAN BIOSYNTHESIS PROTEIN"/>
    <property type="match status" value="1"/>
</dbReference>
<feature type="domain" description="Indole-3-glycerol phosphate synthase" evidence="9">
    <location>
        <begin position="6"/>
        <end position="257"/>
    </location>
</feature>
<reference evidence="11" key="1">
    <citation type="journal article" date="2008" name="Science">
        <title>Genome of an endosymbiont coupling N2 fixation to cellulolysis within RT protist cells in termite gut.</title>
        <authorList>
            <person name="Hongoh Y."/>
            <person name="Sharma V.K."/>
            <person name="Prakash T."/>
            <person name="Noda S."/>
            <person name="Toh H."/>
            <person name="Taylor T.D."/>
            <person name="Kudo T."/>
            <person name="Sakaki Y."/>
            <person name="Toyoda A."/>
            <person name="Hattori M."/>
            <person name="Ohkuma M."/>
        </authorList>
    </citation>
    <scope>NUCLEOTIDE SEQUENCE [LARGE SCALE GENOMIC DNA]</scope>
</reference>
<evidence type="ECO:0000313" key="11">
    <source>
        <dbReference type="Proteomes" id="UP000000723"/>
    </source>
</evidence>
<dbReference type="EC" id="4.1.1.48" evidence="3"/>
<evidence type="ECO:0000256" key="2">
    <source>
        <dbReference type="ARBA" id="ARBA00004696"/>
    </source>
</evidence>
<comment type="catalytic activity">
    <reaction evidence="1">
        <text>1-(2-carboxyphenylamino)-1-deoxy-D-ribulose 5-phosphate + H(+) = (1S,2R)-1-C-(indol-3-yl)glycerol 3-phosphate + CO2 + H2O</text>
        <dbReference type="Rhea" id="RHEA:23476"/>
        <dbReference type="ChEBI" id="CHEBI:15377"/>
        <dbReference type="ChEBI" id="CHEBI:15378"/>
        <dbReference type="ChEBI" id="CHEBI:16526"/>
        <dbReference type="ChEBI" id="CHEBI:58613"/>
        <dbReference type="ChEBI" id="CHEBI:58866"/>
        <dbReference type="EC" id="4.1.1.48"/>
    </reaction>
</comment>
<dbReference type="eggNOG" id="COG0134">
    <property type="taxonomic scope" value="Bacteria"/>
</dbReference>
<dbReference type="UniPathway" id="UPA00035">
    <property type="reaction ID" value="UER00043"/>
</dbReference>
<dbReference type="PROSITE" id="PS00614">
    <property type="entry name" value="IGPS"/>
    <property type="match status" value="1"/>
</dbReference>
<dbReference type="InterPro" id="IPR013785">
    <property type="entry name" value="Aldolase_TIM"/>
</dbReference>
<protein>
    <recommendedName>
        <fullName evidence="3">indole-3-glycerol-phosphate synthase</fullName>
        <ecNumber evidence="3">4.1.1.48</ecNumber>
    </recommendedName>
</protein>
<evidence type="ECO:0000256" key="6">
    <source>
        <dbReference type="ARBA" id="ARBA00022822"/>
    </source>
</evidence>
<evidence type="ECO:0000256" key="8">
    <source>
        <dbReference type="ARBA" id="ARBA00023239"/>
    </source>
</evidence>
<evidence type="ECO:0000256" key="1">
    <source>
        <dbReference type="ARBA" id="ARBA00001633"/>
    </source>
</evidence>
<keyword evidence="6" id="KW-0822">Tryptophan biosynthesis</keyword>
<dbReference type="HOGENOM" id="CLU_034247_2_0_10"/>
<dbReference type="Pfam" id="PF00218">
    <property type="entry name" value="IGPS"/>
    <property type="match status" value="1"/>
</dbReference>
<evidence type="ECO:0000313" key="10">
    <source>
        <dbReference type="EMBL" id="BAG83654.1"/>
    </source>
</evidence>
<dbReference type="GO" id="GO:0000162">
    <property type="term" value="P:L-tryptophan biosynthetic process"/>
    <property type="evidence" value="ECO:0007669"/>
    <property type="project" value="UniProtKB-UniPathway"/>
</dbReference>
<dbReference type="InterPro" id="IPR011060">
    <property type="entry name" value="RibuloseP-bd_barrel"/>
</dbReference>
<dbReference type="Gene3D" id="3.20.20.70">
    <property type="entry name" value="Aldolase class I"/>
    <property type="match status" value="1"/>
</dbReference>
<sequence>MKLNILETICANKQLEVARQKEILSFDILKKHLETYPYKGISFKQSLVQSNTGIIAEFKRCSPSKGWINQNADIEAIVRGYEITGAATISVLTDEMYFGATPNDFSTACRIITKIPILRKDFIIDEYQIYQSKAMGADVILLIASLLSTEESFRFTEIAHQLDMEVLLEIHNKEELDYIQSNVDVIGINNRDLRTFVTDIQYTIELACQIPKEYVKISESGLSQPQTVSILKKEGFNGFLIGEYFMKTENPVQALKEFVDQL</sequence>
<dbReference type="InterPro" id="IPR001468">
    <property type="entry name" value="Indole-3-GlycerolPSynthase_CS"/>
</dbReference>
<proteinExistence type="predicted"/>
<keyword evidence="4" id="KW-0028">Amino-acid biosynthesis</keyword>
<dbReference type="Proteomes" id="UP000000723">
    <property type="component" value="Chromosome"/>
</dbReference>
<dbReference type="FunFam" id="3.20.20.70:FF:000024">
    <property type="entry name" value="Indole-3-glycerol phosphate synthase"/>
    <property type="match status" value="1"/>
</dbReference>
<dbReference type="CDD" id="cd00331">
    <property type="entry name" value="IGPS"/>
    <property type="match status" value="1"/>
</dbReference>
<dbReference type="PANTHER" id="PTHR22854:SF2">
    <property type="entry name" value="INDOLE-3-GLYCEROL-PHOSPHATE SYNTHASE"/>
    <property type="match status" value="1"/>
</dbReference>
<dbReference type="InterPro" id="IPR045186">
    <property type="entry name" value="Indole-3-glycerol_P_synth"/>
</dbReference>
<organism evidence="10 11">
    <name type="scientific">Azobacteroides pseudotrichonymphae genomovar. CFP2</name>
    <dbReference type="NCBI Taxonomy" id="511995"/>
    <lineage>
        <taxon>Bacteria</taxon>
        <taxon>Pseudomonadati</taxon>
        <taxon>Bacteroidota</taxon>
        <taxon>Bacteroidia</taxon>
        <taxon>Bacteroidales</taxon>
        <taxon>Candidatus Azobacteroides</taxon>
    </lineage>
</organism>
<evidence type="ECO:0000256" key="7">
    <source>
        <dbReference type="ARBA" id="ARBA00023141"/>
    </source>
</evidence>
<gene>
    <name evidence="10" type="ordered locus">CFPG_391</name>
</gene>
<comment type="pathway">
    <text evidence="2">Amino-acid biosynthesis; L-tryptophan biosynthesis; L-tryptophan from chorismate: step 4/5.</text>
</comment>
<dbReference type="GO" id="GO:0004425">
    <property type="term" value="F:indole-3-glycerol-phosphate synthase activity"/>
    <property type="evidence" value="ECO:0007669"/>
    <property type="project" value="UniProtKB-EC"/>
</dbReference>
<keyword evidence="7" id="KW-0057">Aromatic amino acid biosynthesis</keyword>
<dbReference type="OrthoDB" id="9804217at2"/>
<dbReference type="InterPro" id="IPR013798">
    <property type="entry name" value="Indole-3-glycerol_P_synth_dom"/>
</dbReference>
<dbReference type="AlphaFoldDB" id="B6YR32"/>
<evidence type="ECO:0000259" key="9">
    <source>
        <dbReference type="Pfam" id="PF00218"/>
    </source>
</evidence>
<keyword evidence="5" id="KW-0210">Decarboxylase</keyword>
<evidence type="ECO:0000256" key="5">
    <source>
        <dbReference type="ARBA" id="ARBA00022793"/>
    </source>
</evidence>
<dbReference type="KEGG" id="aps:CFPG_391"/>